<proteinExistence type="predicted"/>
<dbReference type="EMBL" id="JARVCO010000010">
    <property type="protein sequence ID" value="MDZ8119389.1"/>
    <property type="molecule type" value="Genomic_DNA"/>
</dbReference>
<evidence type="ECO:0000313" key="2">
    <source>
        <dbReference type="EMBL" id="MDZ8119389.1"/>
    </source>
</evidence>
<protein>
    <recommendedName>
        <fullName evidence="4">Transmembrane protein</fullName>
    </recommendedName>
</protein>
<keyword evidence="3" id="KW-1185">Reference proteome</keyword>
<keyword evidence="1" id="KW-1133">Transmembrane helix</keyword>
<keyword evidence="1" id="KW-0472">Membrane</keyword>
<dbReference type="RefSeq" id="WP_322609173.1">
    <property type="nucleotide sequence ID" value="NZ_JARVCO010000010.1"/>
</dbReference>
<feature type="transmembrane region" description="Helical" evidence="1">
    <location>
        <begin position="24"/>
        <end position="46"/>
    </location>
</feature>
<accession>A0ABU5MYW8</accession>
<keyword evidence="1" id="KW-0812">Transmembrane</keyword>
<organism evidence="2 3">
    <name type="scientific">Pontiella agarivorans</name>
    <dbReference type="NCBI Taxonomy" id="3038953"/>
    <lineage>
        <taxon>Bacteria</taxon>
        <taxon>Pseudomonadati</taxon>
        <taxon>Kiritimatiellota</taxon>
        <taxon>Kiritimatiellia</taxon>
        <taxon>Kiritimatiellales</taxon>
        <taxon>Pontiellaceae</taxon>
        <taxon>Pontiella</taxon>
    </lineage>
</organism>
<dbReference type="Proteomes" id="UP001290861">
    <property type="component" value="Unassembled WGS sequence"/>
</dbReference>
<evidence type="ECO:0000256" key="1">
    <source>
        <dbReference type="SAM" id="Phobius"/>
    </source>
</evidence>
<name>A0ABU5MYW8_9BACT</name>
<reference evidence="2 3" key="1">
    <citation type="journal article" date="2024" name="Appl. Environ. Microbiol.">
        <title>Pontiella agarivorans sp. nov., a novel marine anaerobic bacterium capable of degrading macroalgal polysaccharides and fixing nitrogen.</title>
        <authorList>
            <person name="Liu N."/>
            <person name="Kivenson V."/>
            <person name="Peng X."/>
            <person name="Cui Z."/>
            <person name="Lankiewicz T.S."/>
            <person name="Gosselin K.M."/>
            <person name="English C.J."/>
            <person name="Blair E.M."/>
            <person name="O'Malley M.A."/>
            <person name="Valentine D.L."/>
        </authorList>
    </citation>
    <scope>NUCLEOTIDE SEQUENCE [LARGE SCALE GENOMIC DNA]</scope>
    <source>
        <strain evidence="2 3">NLcol2</strain>
    </source>
</reference>
<comment type="caution">
    <text evidence="2">The sequence shown here is derived from an EMBL/GenBank/DDBJ whole genome shotgun (WGS) entry which is preliminary data.</text>
</comment>
<evidence type="ECO:0008006" key="4">
    <source>
        <dbReference type="Google" id="ProtNLM"/>
    </source>
</evidence>
<gene>
    <name evidence="2" type="ORF">P9H32_12225</name>
</gene>
<evidence type="ECO:0000313" key="3">
    <source>
        <dbReference type="Proteomes" id="UP001290861"/>
    </source>
</evidence>
<sequence>MKYPRVNLIKKNEQRYQGIVSRNFILLIGIGTPLIIIALIAVTLLMQHLSVQSQLASSKAVWETFEPRIKAFRKEKAGLITTGKIMGLFEGWEQSQTSIVDLMDDVQVCVPSNVQFSRMSILSGKKSTIFKNADELKLHYSLTIDGVAVGEQAESQVLLLQRQLQASHPVSSVFDSLKLASMRNKLRSDNTAMSEFRLIATAGEGVTK</sequence>